<keyword evidence="1" id="KW-0472">Membrane</keyword>
<name>A0A415MEA8_9FIRM</name>
<dbReference type="Proteomes" id="UP000285201">
    <property type="component" value="Unassembled WGS sequence"/>
</dbReference>
<sequence length="130" mass="14729">MITIKKETKQSIQYLMIIICILASIFFGAYKFSLYADYTEEYSYELEEVKSGTYAIYNTVSSTVPAHNYNMVTICYNGQIHVFQGTVNICQTSNKPHADIISKPHKNYSDEITIYVPKGTIEFAEGVGVK</sequence>
<gene>
    <name evidence="2" type="ORF">DW007_02740</name>
</gene>
<proteinExistence type="predicted"/>
<protein>
    <submittedName>
        <fullName evidence="2">Uncharacterized protein</fullName>
    </submittedName>
</protein>
<keyword evidence="1" id="KW-0812">Transmembrane</keyword>
<dbReference type="EMBL" id="QROY01000002">
    <property type="protein sequence ID" value="RHL71081.1"/>
    <property type="molecule type" value="Genomic_DNA"/>
</dbReference>
<dbReference type="AlphaFoldDB" id="A0A415MEA8"/>
<evidence type="ECO:0000313" key="2">
    <source>
        <dbReference type="EMBL" id="RHL71081.1"/>
    </source>
</evidence>
<accession>A0A415MEA8</accession>
<dbReference type="RefSeq" id="WP_118370225.1">
    <property type="nucleotide sequence ID" value="NZ_QROY01000002.1"/>
</dbReference>
<feature type="transmembrane region" description="Helical" evidence="1">
    <location>
        <begin position="12"/>
        <end position="30"/>
    </location>
</feature>
<reference evidence="2 3" key="1">
    <citation type="submission" date="2018-08" db="EMBL/GenBank/DDBJ databases">
        <title>A genome reference for cultivated species of the human gut microbiota.</title>
        <authorList>
            <person name="Zou Y."/>
            <person name="Xue W."/>
            <person name="Luo G."/>
        </authorList>
    </citation>
    <scope>NUCLEOTIDE SEQUENCE [LARGE SCALE GENOMIC DNA]</scope>
    <source>
        <strain evidence="2 3">AF36-7BH</strain>
    </source>
</reference>
<organism evidence="2 3">
    <name type="scientific">Lachnospira eligens</name>
    <dbReference type="NCBI Taxonomy" id="39485"/>
    <lineage>
        <taxon>Bacteria</taxon>
        <taxon>Bacillati</taxon>
        <taxon>Bacillota</taxon>
        <taxon>Clostridia</taxon>
        <taxon>Lachnospirales</taxon>
        <taxon>Lachnospiraceae</taxon>
        <taxon>Lachnospira</taxon>
    </lineage>
</organism>
<evidence type="ECO:0000256" key="1">
    <source>
        <dbReference type="SAM" id="Phobius"/>
    </source>
</evidence>
<evidence type="ECO:0000313" key="3">
    <source>
        <dbReference type="Proteomes" id="UP000285201"/>
    </source>
</evidence>
<comment type="caution">
    <text evidence="2">The sequence shown here is derived from an EMBL/GenBank/DDBJ whole genome shotgun (WGS) entry which is preliminary data.</text>
</comment>
<keyword evidence="1" id="KW-1133">Transmembrane helix</keyword>